<dbReference type="InterPro" id="IPR051406">
    <property type="entry name" value="PLD_domain"/>
</dbReference>
<feature type="chain" id="PRO_5020764410" description="phospholipase D" evidence="7">
    <location>
        <begin position="29"/>
        <end position="398"/>
    </location>
</feature>
<dbReference type="EMBL" id="SDPU01000020">
    <property type="protein sequence ID" value="RYU13098.1"/>
    <property type="molecule type" value="Genomic_DNA"/>
</dbReference>
<dbReference type="GO" id="GO:0016042">
    <property type="term" value="P:lipid catabolic process"/>
    <property type="evidence" value="ECO:0007669"/>
    <property type="project" value="UniProtKB-KW"/>
</dbReference>
<organism evidence="9 10">
    <name type="scientific">Nocardioides iriomotensis</name>
    <dbReference type="NCBI Taxonomy" id="715784"/>
    <lineage>
        <taxon>Bacteria</taxon>
        <taxon>Bacillati</taxon>
        <taxon>Actinomycetota</taxon>
        <taxon>Actinomycetes</taxon>
        <taxon>Propionibacteriales</taxon>
        <taxon>Nocardioidaceae</taxon>
        <taxon>Nocardioides</taxon>
    </lineage>
</organism>
<dbReference type="AlphaFoldDB" id="A0A4Q5J5F8"/>
<keyword evidence="5" id="KW-0442">Lipid degradation</keyword>
<dbReference type="EC" id="3.1.4.4" evidence="3"/>
<keyword evidence="7" id="KW-0732">Signal</keyword>
<gene>
    <name evidence="9" type="ORF">ETU37_09275</name>
</gene>
<reference evidence="9 10" key="1">
    <citation type="submission" date="2019-01" db="EMBL/GenBank/DDBJ databases">
        <title>Nocardioides guangzhouensis sp. nov., an actinobacterium isolated from soil.</title>
        <authorList>
            <person name="Fu Y."/>
            <person name="Cai Y."/>
            <person name="Lin Z."/>
            <person name="Chen P."/>
        </authorList>
    </citation>
    <scope>NUCLEOTIDE SEQUENCE [LARGE SCALE GENOMIC DNA]</scope>
    <source>
        <strain evidence="9 10">NBRC 105384</strain>
    </source>
</reference>
<dbReference type="SUPFAM" id="SSF56024">
    <property type="entry name" value="Phospholipase D/nuclease"/>
    <property type="match status" value="2"/>
</dbReference>
<dbReference type="PANTHER" id="PTHR43856">
    <property type="entry name" value="CARDIOLIPIN HYDROLASE"/>
    <property type="match status" value="1"/>
</dbReference>
<comment type="catalytic activity">
    <reaction evidence="1">
        <text>a 1,2-diacyl-sn-glycero-3-phosphocholine + H2O = a 1,2-diacyl-sn-glycero-3-phosphate + choline + H(+)</text>
        <dbReference type="Rhea" id="RHEA:14445"/>
        <dbReference type="ChEBI" id="CHEBI:15354"/>
        <dbReference type="ChEBI" id="CHEBI:15377"/>
        <dbReference type="ChEBI" id="CHEBI:15378"/>
        <dbReference type="ChEBI" id="CHEBI:57643"/>
        <dbReference type="ChEBI" id="CHEBI:58608"/>
        <dbReference type="EC" id="3.1.4.4"/>
    </reaction>
</comment>
<dbReference type="PANTHER" id="PTHR43856:SF1">
    <property type="entry name" value="MITOCHONDRIAL CARDIOLIPIN HYDROLASE"/>
    <property type="match status" value="1"/>
</dbReference>
<feature type="signal peptide" evidence="7">
    <location>
        <begin position="1"/>
        <end position="28"/>
    </location>
</feature>
<dbReference type="GO" id="GO:0004630">
    <property type="term" value="F:phospholipase D activity"/>
    <property type="evidence" value="ECO:0007669"/>
    <property type="project" value="UniProtKB-EC"/>
</dbReference>
<evidence type="ECO:0000256" key="6">
    <source>
        <dbReference type="ARBA" id="ARBA00023098"/>
    </source>
</evidence>
<dbReference type="OrthoDB" id="3740959at2"/>
<dbReference type="Gene3D" id="3.30.870.10">
    <property type="entry name" value="Endonuclease Chain A"/>
    <property type="match status" value="2"/>
</dbReference>
<evidence type="ECO:0000256" key="7">
    <source>
        <dbReference type="SAM" id="SignalP"/>
    </source>
</evidence>
<evidence type="ECO:0000259" key="8">
    <source>
        <dbReference type="Pfam" id="PF13091"/>
    </source>
</evidence>
<evidence type="ECO:0000256" key="2">
    <source>
        <dbReference type="ARBA" id="ARBA00008664"/>
    </source>
</evidence>
<dbReference type="RefSeq" id="WP_129986917.1">
    <property type="nucleotide sequence ID" value="NZ_SDPU01000020.1"/>
</dbReference>
<evidence type="ECO:0000313" key="9">
    <source>
        <dbReference type="EMBL" id="RYU13098.1"/>
    </source>
</evidence>
<comment type="caution">
    <text evidence="9">The sequence shown here is derived from an EMBL/GenBank/DDBJ whole genome shotgun (WGS) entry which is preliminary data.</text>
</comment>
<proteinExistence type="inferred from homology"/>
<keyword evidence="4" id="KW-0378">Hydrolase</keyword>
<sequence>MHRTVTSALVALLSALALVVGAPTAANAYTPAPGAIFNNPRGPLESKDRILTHIVKTIDSTPRGSEIRIAAYSNDRPDVAEALIRAHQRGVDVQVVLNDNWTSGATRRLVKVLGQDVDRRSFVSICAGSCRGGFGNQHMKFYLFSKAGQASDVVMVGSANLTGYGARVQWNDLYTTSEAPQLRELYTTLFEQLVRDRRVASPYVHKVVGDYENEFFPMPSMDQANDPVMHRLDEVRCAASGGTGINGHTMIRVVMYGWVDSRGLYLAKKMADLDRAGCDVRVILSSPGGRVVRNLIAGGVLVKTADLDLDHNKDTGFDDTPFEVFTHQKYMTLSGSFRGEMSNQVWTGSENWSNLGLRNDEVTIRIPGAATHKSYVANFDYLWKNWTKWLDPSDDKTS</sequence>
<accession>A0A4Q5J5F8</accession>
<feature type="domain" description="Phospholipase D-like" evidence="8">
    <location>
        <begin position="56"/>
        <end position="193"/>
    </location>
</feature>
<dbReference type="GO" id="GO:0016891">
    <property type="term" value="F:RNA endonuclease activity producing 5'-phosphomonoesters, hydrolytic mechanism"/>
    <property type="evidence" value="ECO:0007669"/>
    <property type="project" value="TreeGrafter"/>
</dbReference>
<evidence type="ECO:0000313" key="10">
    <source>
        <dbReference type="Proteomes" id="UP000291189"/>
    </source>
</evidence>
<evidence type="ECO:0000256" key="4">
    <source>
        <dbReference type="ARBA" id="ARBA00022801"/>
    </source>
</evidence>
<keyword evidence="10" id="KW-1185">Reference proteome</keyword>
<evidence type="ECO:0000256" key="3">
    <source>
        <dbReference type="ARBA" id="ARBA00012027"/>
    </source>
</evidence>
<dbReference type="Pfam" id="PF13091">
    <property type="entry name" value="PLDc_2"/>
    <property type="match status" value="2"/>
</dbReference>
<dbReference type="InterPro" id="IPR025202">
    <property type="entry name" value="PLD-like_dom"/>
</dbReference>
<protein>
    <recommendedName>
        <fullName evidence="3">phospholipase D</fullName>
        <ecNumber evidence="3">3.1.4.4</ecNumber>
    </recommendedName>
</protein>
<dbReference type="Proteomes" id="UP000291189">
    <property type="component" value="Unassembled WGS sequence"/>
</dbReference>
<evidence type="ECO:0000256" key="1">
    <source>
        <dbReference type="ARBA" id="ARBA00000798"/>
    </source>
</evidence>
<comment type="similarity">
    <text evidence="2">Belongs to the phospholipase D family.</text>
</comment>
<name>A0A4Q5J5F8_9ACTN</name>
<keyword evidence="6" id="KW-0443">Lipid metabolism</keyword>
<feature type="domain" description="Phospholipase D-like" evidence="8">
    <location>
        <begin position="250"/>
        <end position="383"/>
    </location>
</feature>
<evidence type="ECO:0000256" key="5">
    <source>
        <dbReference type="ARBA" id="ARBA00022963"/>
    </source>
</evidence>